<organism evidence="1 2">
    <name type="scientific">Segatella copri</name>
    <dbReference type="NCBI Taxonomy" id="165179"/>
    <lineage>
        <taxon>Bacteria</taxon>
        <taxon>Pseudomonadati</taxon>
        <taxon>Bacteroidota</taxon>
        <taxon>Bacteroidia</taxon>
        <taxon>Bacteroidales</taxon>
        <taxon>Prevotellaceae</taxon>
        <taxon>Segatella</taxon>
    </lineage>
</organism>
<proteinExistence type="predicted"/>
<evidence type="ECO:0000313" key="1">
    <source>
        <dbReference type="EMBL" id="MQN77375.1"/>
    </source>
</evidence>
<protein>
    <submittedName>
        <fullName evidence="1">Uncharacterized protein</fullName>
    </submittedName>
</protein>
<evidence type="ECO:0000313" key="2">
    <source>
        <dbReference type="Proteomes" id="UP000423156"/>
    </source>
</evidence>
<accession>A0AA90UNZ8</accession>
<dbReference type="AlphaFoldDB" id="A0AA90UNZ8"/>
<gene>
    <name evidence="1" type="ORF">F7D71_05765</name>
</gene>
<comment type="caution">
    <text evidence="1">The sequence shown here is derived from an EMBL/GenBank/DDBJ whole genome shotgun (WGS) entry which is preliminary data.</text>
</comment>
<dbReference type="EMBL" id="VZBZ01000076">
    <property type="protein sequence ID" value="MQN77375.1"/>
    <property type="molecule type" value="Genomic_DNA"/>
</dbReference>
<dbReference type="Proteomes" id="UP000423156">
    <property type="component" value="Unassembled WGS sequence"/>
</dbReference>
<name>A0AA90UNZ8_9BACT</name>
<dbReference type="RefSeq" id="WP_153092575.1">
    <property type="nucleotide sequence ID" value="NZ_VZBX01000073.1"/>
</dbReference>
<reference evidence="2" key="1">
    <citation type="submission" date="2019-09" db="EMBL/GenBank/DDBJ databases">
        <title>Distinct polysaccharide growth profiles of human intestinal Prevotella copri isolates.</title>
        <authorList>
            <person name="Fehlner-Peach H."/>
            <person name="Magnabosco C."/>
            <person name="Raghavan V."/>
            <person name="Scher J.U."/>
            <person name="Tett A."/>
            <person name="Cox L.M."/>
            <person name="Gottsegen C."/>
            <person name="Watters A."/>
            <person name="Wiltshire- Gordon J.D."/>
            <person name="Segata N."/>
            <person name="Bonneau R."/>
            <person name="Littman D.R."/>
        </authorList>
    </citation>
    <scope>NUCLEOTIDE SEQUENCE [LARGE SCALE GENOMIC DNA]</scope>
    <source>
        <strain evidence="2">BU41712</strain>
    </source>
</reference>
<sequence>MEDTSKANIVFNISGGNNQILPNAIKAEQNFYGDKYIEEMMKAKTTSQEPVRSPETTRLSLYINNVEALAEYVAKLSACTNAKELAQVVMDMVNDTDVKVDQDIMVKQEFIEVLQPLAPQVTTGISNIRKYINEAWYKWK</sequence>